<sequence>MARAHKYTSINFNDIFENPKSNKPSNQSPSSSSSSSSTTRSHSHGGGMLVLTRPQPKPLQPIPQQQPISTPNQPPFEPASSIPSSTPPPSKPDTFVPPHLRPGFVGKDERFGQKQQHHQLGFRSREQGQSGSGEDGRPTSGAGYDRIRRSGVESDVGGGEMNRPRSGGWYGNGSSFRSSPNY</sequence>
<evidence type="ECO:0000313" key="2">
    <source>
        <dbReference type="EMBL" id="KAF6170668.1"/>
    </source>
</evidence>
<protein>
    <submittedName>
        <fullName evidence="2">Uncharacterized protein</fullName>
    </submittedName>
</protein>
<name>A0A7J7NUT4_9MAGN</name>
<gene>
    <name evidence="2" type="ORF">GIB67_015620</name>
</gene>
<dbReference type="Proteomes" id="UP000541444">
    <property type="component" value="Unassembled WGS sequence"/>
</dbReference>
<dbReference type="AlphaFoldDB" id="A0A7J7NUT4"/>
<dbReference type="OrthoDB" id="1937549at2759"/>
<feature type="region of interest" description="Disordered" evidence="1">
    <location>
        <begin position="1"/>
        <end position="182"/>
    </location>
</feature>
<keyword evidence="3" id="KW-1185">Reference proteome</keyword>
<evidence type="ECO:0000313" key="3">
    <source>
        <dbReference type="Proteomes" id="UP000541444"/>
    </source>
</evidence>
<evidence type="ECO:0000256" key="1">
    <source>
        <dbReference type="SAM" id="MobiDB-lite"/>
    </source>
</evidence>
<organism evidence="2 3">
    <name type="scientific">Kingdonia uniflora</name>
    <dbReference type="NCBI Taxonomy" id="39325"/>
    <lineage>
        <taxon>Eukaryota</taxon>
        <taxon>Viridiplantae</taxon>
        <taxon>Streptophyta</taxon>
        <taxon>Embryophyta</taxon>
        <taxon>Tracheophyta</taxon>
        <taxon>Spermatophyta</taxon>
        <taxon>Magnoliopsida</taxon>
        <taxon>Ranunculales</taxon>
        <taxon>Circaeasteraceae</taxon>
        <taxon>Kingdonia</taxon>
    </lineage>
</organism>
<reference evidence="2 3" key="1">
    <citation type="journal article" date="2020" name="IScience">
        <title>Genome Sequencing of the Endangered Kingdonia uniflora (Circaeasteraceae, Ranunculales) Reveals Potential Mechanisms of Evolutionary Specialization.</title>
        <authorList>
            <person name="Sun Y."/>
            <person name="Deng T."/>
            <person name="Zhang A."/>
            <person name="Moore M.J."/>
            <person name="Landis J.B."/>
            <person name="Lin N."/>
            <person name="Zhang H."/>
            <person name="Zhang X."/>
            <person name="Huang J."/>
            <person name="Zhang X."/>
            <person name="Sun H."/>
            <person name="Wang H."/>
        </authorList>
    </citation>
    <scope>NUCLEOTIDE SEQUENCE [LARGE SCALE GENOMIC DNA]</scope>
    <source>
        <strain evidence="2">TB1705</strain>
        <tissue evidence="2">Leaf</tissue>
    </source>
</reference>
<proteinExistence type="predicted"/>
<dbReference type="EMBL" id="JACGCM010000560">
    <property type="protein sequence ID" value="KAF6170668.1"/>
    <property type="molecule type" value="Genomic_DNA"/>
</dbReference>
<comment type="caution">
    <text evidence="2">The sequence shown here is derived from an EMBL/GenBank/DDBJ whole genome shotgun (WGS) entry which is preliminary data.</text>
</comment>
<accession>A0A7J7NUT4</accession>
<feature type="compositionally biased region" description="Polar residues" evidence="1">
    <location>
        <begin position="172"/>
        <end position="182"/>
    </location>
</feature>
<feature type="compositionally biased region" description="Low complexity" evidence="1">
    <location>
        <begin position="21"/>
        <end position="40"/>
    </location>
</feature>
<feature type="compositionally biased region" description="Low complexity" evidence="1">
    <location>
        <begin position="62"/>
        <end position="71"/>
    </location>
</feature>